<dbReference type="Proteomes" id="UP001055439">
    <property type="component" value="Chromosome 3"/>
</dbReference>
<dbReference type="InterPro" id="IPR001173">
    <property type="entry name" value="Glyco_trans_2-like"/>
</dbReference>
<evidence type="ECO:0000313" key="13">
    <source>
        <dbReference type="Proteomes" id="UP001055439"/>
    </source>
</evidence>
<feature type="transmembrane region" description="Helical" evidence="9">
    <location>
        <begin position="571"/>
        <end position="591"/>
    </location>
</feature>
<evidence type="ECO:0000256" key="3">
    <source>
        <dbReference type="ARBA" id="ARBA00022679"/>
    </source>
</evidence>
<keyword evidence="6" id="KW-0333">Golgi apparatus</keyword>
<dbReference type="GO" id="GO:0000139">
    <property type="term" value="C:Golgi membrane"/>
    <property type="evidence" value="ECO:0007669"/>
    <property type="project" value="UniProtKB-SubCell"/>
</dbReference>
<keyword evidence="3" id="KW-0808">Transferase</keyword>
<comment type="subcellular location">
    <subcellularLocation>
        <location evidence="1">Golgi apparatus membrane</location>
        <topology evidence="1">Multi-pass membrane protein</topology>
    </subcellularLocation>
</comment>
<keyword evidence="7 9" id="KW-0472">Membrane</keyword>
<gene>
    <name evidence="12" type="ORF">MUK42_00338</name>
</gene>
<dbReference type="Gene3D" id="3.90.550.10">
    <property type="entry name" value="Spore Coat Polysaccharide Biosynthesis Protein SpsA, Chain A"/>
    <property type="match status" value="1"/>
</dbReference>
<dbReference type="PANTHER" id="PTHR32044">
    <property type="entry name" value="GLUCOMANNAN 4-BETA-MANNOSYLTRANSFERASE 9"/>
    <property type="match status" value="1"/>
</dbReference>
<dbReference type="GO" id="GO:0071555">
    <property type="term" value="P:cell wall organization"/>
    <property type="evidence" value="ECO:0007669"/>
    <property type="project" value="UniProtKB-KW"/>
</dbReference>
<feature type="domain" description="Glycosyltransferase 2-like" evidence="10">
    <location>
        <begin position="193"/>
        <end position="315"/>
    </location>
</feature>
<evidence type="ECO:0000256" key="4">
    <source>
        <dbReference type="ARBA" id="ARBA00022692"/>
    </source>
</evidence>
<dbReference type="PANTHER" id="PTHR32044:SF21">
    <property type="entry name" value="GLUCOMANNAN 4-BETA-MANNOSYLTRANSFERASE 3-RELATED"/>
    <property type="match status" value="1"/>
</dbReference>
<dbReference type="Pfam" id="PF13632">
    <property type="entry name" value="Glyco_trans_2_3"/>
    <property type="match status" value="1"/>
</dbReference>
<keyword evidence="13" id="KW-1185">Reference proteome</keyword>
<dbReference type="AlphaFoldDB" id="A0A9E7FEN0"/>
<evidence type="ECO:0000259" key="10">
    <source>
        <dbReference type="Pfam" id="PF00535"/>
    </source>
</evidence>
<proteinExistence type="predicted"/>
<dbReference type="GO" id="GO:0051753">
    <property type="term" value="F:mannan synthase activity"/>
    <property type="evidence" value="ECO:0007669"/>
    <property type="project" value="TreeGrafter"/>
</dbReference>
<organism evidence="12 13">
    <name type="scientific">Musa troglodytarum</name>
    <name type="common">fe'i banana</name>
    <dbReference type="NCBI Taxonomy" id="320322"/>
    <lineage>
        <taxon>Eukaryota</taxon>
        <taxon>Viridiplantae</taxon>
        <taxon>Streptophyta</taxon>
        <taxon>Embryophyta</taxon>
        <taxon>Tracheophyta</taxon>
        <taxon>Spermatophyta</taxon>
        <taxon>Magnoliopsida</taxon>
        <taxon>Liliopsida</taxon>
        <taxon>Zingiberales</taxon>
        <taxon>Musaceae</taxon>
        <taxon>Musa</taxon>
    </lineage>
</organism>
<evidence type="ECO:0000256" key="6">
    <source>
        <dbReference type="ARBA" id="ARBA00023034"/>
    </source>
</evidence>
<dbReference type="Pfam" id="PF00535">
    <property type="entry name" value="Glycos_transf_2"/>
    <property type="match status" value="1"/>
</dbReference>
<keyword evidence="4 9" id="KW-0812">Transmembrane</keyword>
<keyword evidence="5 9" id="KW-1133">Transmembrane helix</keyword>
<dbReference type="SUPFAM" id="SSF53448">
    <property type="entry name" value="Nucleotide-diphospho-sugar transferases"/>
    <property type="match status" value="1"/>
</dbReference>
<accession>A0A9E7FEN0</accession>
<keyword evidence="8" id="KW-0961">Cell wall biogenesis/degradation</keyword>
<protein>
    <submittedName>
        <fullName evidence="12">Glucomannan 4-beta-mannosyltransferase</fullName>
    </submittedName>
</protein>
<feature type="transmembrane region" description="Helical" evidence="9">
    <location>
        <begin position="465"/>
        <end position="487"/>
    </location>
</feature>
<sequence length="625" mass="71021">MLTYVSLDADAGVCTAGNVSATVAIYVDQAFDLLSALATSEVLNRAATAWATVRAAAVVPSMKAAVAVCLAMSVMLVVEKLSMALVALYVKVFGRSPERIYKWAPLSQAQDVELGSLAYPLVLVQIPMFNEREVYQMSIGAVCMLEWPHDRLIIQVLDDSTDLTIRIPALQMKHNQHVLENDKKPNDVQELVQEECEKWSKKGRNIHYISRDNRNGYKAGALKEAMDLDYVKKCNYVAIFDADHEPPSNFLMRTIPFLMHNPEIGLVQARWKFGKFMNQEQHAFEDSSHVKQSLSWHWRFFSLHSKVNAKIMTDFSAENADECVMTRIQEMSLNYHFKVEQQSGSSTMAFFGFNGTAGVWRILAISEAEGWKERTTVEDMDLAVRATLQGWKFVYIGDLKVKSELPSSYKAYRYQQHRWACGPANLFKKMTIEIIMAKKVPFVKKFFLLYNFFLARRILSHNVTFFFYCIIIPASSFFPEVVIPIWGVFYVPVVITLLNSIGTPRSLHLIIIWIFFESVMSLHRCKAVFIGLLDAGRVNEWVVTEKAGNASKTIQTSTAAKKCPNKFWKRFHFLELGMGVLLLISACQNCIFRTNLYFIFIFPLSLSFLTMGSGFVGTYTTQQSS</sequence>
<evidence type="ECO:0000256" key="5">
    <source>
        <dbReference type="ARBA" id="ARBA00022989"/>
    </source>
</evidence>
<feature type="domain" description="Glycosyltransferase 2-like" evidence="11">
    <location>
        <begin position="330"/>
        <end position="496"/>
    </location>
</feature>
<evidence type="ECO:0000256" key="1">
    <source>
        <dbReference type="ARBA" id="ARBA00004653"/>
    </source>
</evidence>
<dbReference type="InterPro" id="IPR029044">
    <property type="entry name" value="Nucleotide-diphossugar_trans"/>
</dbReference>
<evidence type="ECO:0000256" key="7">
    <source>
        <dbReference type="ARBA" id="ARBA00023136"/>
    </source>
</evidence>
<evidence type="ECO:0000256" key="9">
    <source>
        <dbReference type="SAM" id="Phobius"/>
    </source>
</evidence>
<keyword evidence="2" id="KW-0328">Glycosyltransferase</keyword>
<evidence type="ECO:0000256" key="2">
    <source>
        <dbReference type="ARBA" id="ARBA00022676"/>
    </source>
</evidence>
<name>A0A9E7FEN0_9LILI</name>
<feature type="transmembrane region" description="Helical" evidence="9">
    <location>
        <begin position="597"/>
        <end position="619"/>
    </location>
</feature>
<evidence type="ECO:0000313" key="12">
    <source>
        <dbReference type="EMBL" id="URD94070.1"/>
    </source>
</evidence>
<evidence type="ECO:0000259" key="11">
    <source>
        <dbReference type="Pfam" id="PF13632"/>
    </source>
</evidence>
<feature type="transmembrane region" description="Helical" evidence="9">
    <location>
        <begin position="493"/>
        <end position="516"/>
    </location>
</feature>
<dbReference type="OrthoDB" id="72851at2759"/>
<evidence type="ECO:0000256" key="8">
    <source>
        <dbReference type="ARBA" id="ARBA00023316"/>
    </source>
</evidence>
<dbReference type="EMBL" id="CP097505">
    <property type="protein sequence ID" value="URD94070.1"/>
    <property type="molecule type" value="Genomic_DNA"/>
</dbReference>
<reference evidence="12" key="1">
    <citation type="submission" date="2022-05" db="EMBL/GenBank/DDBJ databases">
        <title>The Musa troglodytarum L. genome provides insights into the mechanism of non-climacteric behaviour and enrichment of carotenoids.</title>
        <authorList>
            <person name="Wang J."/>
        </authorList>
    </citation>
    <scope>NUCLEOTIDE SEQUENCE</scope>
    <source>
        <tissue evidence="12">Leaf</tissue>
    </source>
</reference>